<reference evidence="2" key="2">
    <citation type="submission" date="2024-06" db="EMBL/GenBank/DDBJ databases">
        <title>Caproicibacterium argilliputei sp. nov, a novel caproic acid producing anaerobic bacterium isolated from pit mud.</title>
        <authorList>
            <person name="Zeng C."/>
        </authorList>
    </citation>
    <scope>NUCLEOTIDE SEQUENCE [LARGE SCALE GENOMIC DNA]</scope>
    <source>
        <strain evidence="2">ZCY20-5</strain>
    </source>
</reference>
<gene>
    <name evidence="1" type="ORF">PXC00_03890</name>
</gene>
<organism evidence="1 2">
    <name type="scientific">Caproicibacterium argilliputei</name>
    <dbReference type="NCBI Taxonomy" id="3030016"/>
    <lineage>
        <taxon>Bacteria</taxon>
        <taxon>Bacillati</taxon>
        <taxon>Bacillota</taxon>
        <taxon>Clostridia</taxon>
        <taxon>Eubacteriales</taxon>
        <taxon>Oscillospiraceae</taxon>
        <taxon>Caproicibacterium</taxon>
    </lineage>
</organism>
<evidence type="ECO:0000313" key="2">
    <source>
        <dbReference type="Proteomes" id="UP001300604"/>
    </source>
</evidence>
<dbReference type="EMBL" id="CP135996">
    <property type="protein sequence ID" value="WOC33029.1"/>
    <property type="molecule type" value="Genomic_DNA"/>
</dbReference>
<dbReference type="KEGG" id="carl:PXC00_03890"/>
<dbReference type="RefSeq" id="WP_275846832.1">
    <property type="nucleotide sequence ID" value="NZ_CP135996.1"/>
</dbReference>
<accession>A0AA97DC17</accession>
<name>A0AA97DC17_9FIRM</name>
<dbReference type="AlphaFoldDB" id="A0AA97DC17"/>
<proteinExistence type="predicted"/>
<reference evidence="1 2" key="1">
    <citation type="submission" date="2024-06" db="EMBL/GenBank/DDBJ databases">
        <title>Caproicibacterium argilliputei sp. nov, a novel caproic acid producing anaerobic bacterium isolated from pit mud.</title>
        <authorList>
            <person name="Xia S."/>
        </authorList>
    </citation>
    <scope>NUCLEOTIDE SEQUENCE [LARGE SCALE GENOMIC DNA]</scope>
    <source>
        <strain evidence="1 2">ZCY20-5</strain>
    </source>
</reference>
<evidence type="ECO:0000313" key="1">
    <source>
        <dbReference type="EMBL" id="WOC33029.1"/>
    </source>
</evidence>
<keyword evidence="2" id="KW-1185">Reference proteome</keyword>
<reference evidence="2" key="3">
    <citation type="submission" date="2024-06" db="EMBL/GenBank/DDBJ databases">
        <authorList>
            <person name="Zeng C."/>
        </authorList>
    </citation>
    <scope>NUCLEOTIDE SEQUENCE [LARGE SCALE GENOMIC DNA]</scope>
    <source>
        <strain evidence="2">ZCY20-5</strain>
    </source>
</reference>
<sequence>MSSANNTVTDSPCYLCQRRRLHCHGRCKDYIAFAQYRQTLNQAKQDGRLDAYERYQKIQKEFRRRTR</sequence>
<dbReference type="Proteomes" id="UP001300604">
    <property type="component" value="Chromosome"/>
</dbReference>
<protein>
    <submittedName>
        <fullName evidence="1">Uncharacterized protein</fullName>
    </submittedName>
</protein>